<proteinExistence type="predicted"/>
<dbReference type="SUPFAM" id="SSF48371">
    <property type="entry name" value="ARM repeat"/>
    <property type="match status" value="1"/>
</dbReference>
<keyword evidence="1" id="KW-0042">Antenna complex</keyword>
<evidence type="ECO:0000256" key="1">
    <source>
        <dbReference type="ARBA" id="ARBA00022549"/>
    </source>
</evidence>
<dbReference type="RefSeq" id="WP_264319860.1">
    <property type="nucleotide sequence ID" value="NZ_JADEXN010000019.1"/>
</dbReference>
<dbReference type="SMART" id="SM00567">
    <property type="entry name" value="EZ_HEAT"/>
    <property type="match status" value="2"/>
</dbReference>
<keyword evidence="2" id="KW-0605">Phycobilisome</keyword>
<comment type="caution">
    <text evidence="3">The sequence shown here is derived from an EMBL/GenBank/DDBJ whole genome shotgun (WGS) entry which is preliminary data.</text>
</comment>
<sequence length="423" mass="47214">MDRRFANIFGLTEEQAISLLKTSSDRLEDRCDRYVGASHLANFPTERSIRALIETLRDPNPATYHRIARRKAVESLGRLKAAEALPAIRACLVDEDCYTVENAVWSLGEIGTEDETIHEEIARLLARPGQNYRSIIRVLSKFNYKNALERVERLTESEDETVASAAISAIARLAGDYSGMNRVVELLSHANVNVRRACVQDLIDARYYDAIPHIARCPVSIVFRLRGIRSLANAGIGEGSITFAQIEPDLDRVVRDRPGDLNMVHEYDRTPSLEFAIGELYQTDFGRCYLASQTLLDVYPDRAAAASIETFEEKAHHDYGAHYHVIKLLGWLGGGDAYDFFVQQGLHNKAPQFQKSRAAAAIALGELGDRRAVPLLQECLSTPIFHLKYACLMALEQLGDTLGPEMAAGDEDRLIRLKARARA</sequence>
<dbReference type="InterPro" id="IPR011989">
    <property type="entry name" value="ARM-like"/>
</dbReference>
<organism evidence="3 4">
    <name type="scientific">Zarconia navalis LEGE 11467</name>
    <dbReference type="NCBI Taxonomy" id="1828826"/>
    <lineage>
        <taxon>Bacteria</taxon>
        <taxon>Bacillati</taxon>
        <taxon>Cyanobacteriota</taxon>
        <taxon>Cyanophyceae</taxon>
        <taxon>Oscillatoriophycideae</taxon>
        <taxon>Oscillatoriales</taxon>
        <taxon>Oscillatoriales incertae sedis</taxon>
        <taxon>Zarconia</taxon>
        <taxon>Zarconia navalis</taxon>
    </lineage>
</organism>
<name>A0A928VUC4_9CYAN</name>
<dbReference type="EMBL" id="JADEXN010000019">
    <property type="protein sequence ID" value="MBE9039599.1"/>
    <property type="molecule type" value="Genomic_DNA"/>
</dbReference>
<dbReference type="PANTHER" id="PTHR12697">
    <property type="entry name" value="PBS LYASE HEAT-LIKE PROTEIN"/>
    <property type="match status" value="1"/>
</dbReference>
<dbReference type="Gene3D" id="1.25.10.10">
    <property type="entry name" value="Leucine-rich Repeat Variant"/>
    <property type="match status" value="3"/>
</dbReference>
<accession>A0A928VUC4</accession>
<gene>
    <name evidence="3" type="ORF">IQ235_02160</name>
</gene>
<protein>
    <submittedName>
        <fullName evidence="3">HEAT repeat domain-containing protein</fullName>
    </submittedName>
</protein>
<keyword evidence="4" id="KW-1185">Reference proteome</keyword>
<dbReference type="PANTHER" id="PTHR12697:SF38">
    <property type="entry name" value="PBS LYASE HEAT DOMAIN PROTEIN REPEAT-CONTAINING PROTEIN"/>
    <property type="match status" value="1"/>
</dbReference>
<dbReference type="GO" id="GO:0016491">
    <property type="term" value="F:oxidoreductase activity"/>
    <property type="evidence" value="ECO:0007669"/>
    <property type="project" value="TreeGrafter"/>
</dbReference>
<dbReference type="InterPro" id="IPR004155">
    <property type="entry name" value="PBS_lyase_HEAT"/>
</dbReference>
<evidence type="ECO:0000256" key="2">
    <source>
        <dbReference type="ARBA" id="ARBA00022738"/>
    </source>
</evidence>
<dbReference type="GO" id="GO:0030089">
    <property type="term" value="C:phycobilisome"/>
    <property type="evidence" value="ECO:0007669"/>
    <property type="project" value="UniProtKB-KW"/>
</dbReference>
<evidence type="ECO:0000313" key="4">
    <source>
        <dbReference type="Proteomes" id="UP000621799"/>
    </source>
</evidence>
<dbReference type="Pfam" id="PF13646">
    <property type="entry name" value="HEAT_2"/>
    <property type="match status" value="2"/>
</dbReference>
<dbReference type="AlphaFoldDB" id="A0A928VUC4"/>
<dbReference type="Proteomes" id="UP000621799">
    <property type="component" value="Unassembled WGS sequence"/>
</dbReference>
<dbReference type="InterPro" id="IPR016024">
    <property type="entry name" value="ARM-type_fold"/>
</dbReference>
<reference evidence="3" key="1">
    <citation type="submission" date="2020-10" db="EMBL/GenBank/DDBJ databases">
        <authorList>
            <person name="Castelo-Branco R."/>
            <person name="Eusebio N."/>
            <person name="Adriana R."/>
            <person name="Vieira A."/>
            <person name="Brugerolle De Fraissinette N."/>
            <person name="Rezende De Castro R."/>
            <person name="Schneider M.P."/>
            <person name="Vasconcelos V."/>
            <person name="Leao P.N."/>
        </authorList>
    </citation>
    <scope>NUCLEOTIDE SEQUENCE</scope>
    <source>
        <strain evidence="3">LEGE 11467</strain>
    </source>
</reference>
<evidence type="ECO:0000313" key="3">
    <source>
        <dbReference type="EMBL" id="MBE9039599.1"/>
    </source>
</evidence>